<dbReference type="AlphaFoldDB" id="A0AAD7HH52"/>
<feature type="chain" id="PRO_5042093564" description="Secreted protein" evidence="1">
    <location>
        <begin position="20"/>
        <end position="131"/>
    </location>
</feature>
<reference evidence="2" key="1">
    <citation type="submission" date="2023-03" db="EMBL/GenBank/DDBJ databases">
        <title>Massive genome expansion in bonnet fungi (Mycena s.s.) driven by repeated elements and novel gene families across ecological guilds.</title>
        <authorList>
            <consortium name="Lawrence Berkeley National Laboratory"/>
            <person name="Harder C.B."/>
            <person name="Miyauchi S."/>
            <person name="Viragh M."/>
            <person name="Kuo A."/>
            <person name="Thoen E."/>
            <person name="Andreopoulos B."/>
            <person name="Lu D."/>
            <person name="Skrede I."/>
            <person name="Drula E."/>
            <person name="Henrissat B."/>
            <person name="Morin E."/>
            <person name="Kohler A."/>
            <person name="Barry K."/>
            <person name="LaButti K."/>
            <person name="Morin E."/>
            <person name="Salamov A."/>
            <person name="Lipzen A."/>
            <person name="Mereny Z."/>
            <person name="Hegedus B."/>
            <person name="Baldrian P."/>
            <person name="Stursova M."/>
            <person name="Weitz H."/>
            <person name="Taylor A."/>
            <person name="Grigoriev I.V."/>
            <person name="Nagy L.G."/>
            <person name="Martin F."/>
            <person name="Kauserud H."/>
        </authorList>
    </citation>
    <scope>NUCLEOTIDE SEQUENCE</scope>
    <source>
        <strain evidence="2">CBHHK182m</strain>
    </source>
</reference>
<accession>A0AAD7HH52</accession>
<evidence type="ECO:0000313" key="2">
    <source>
        <dbReference type="EMBL" id="KAJ7720045.1"/>
    </source>
</evidence>
<feature type="signal peptide" evidence="1">
    <location>
        <begin position="1"/>
        <end position="19"/>
    </location>
</feature>
<evidence type="ECO:0000256" key="1">
    <source>
        <dbReference type="SAM" id="SignalP"/>
    </source>
</evidence>
<organism evidence="2 3">
    <name type="scientific">Mycena metata</name>
    <dbReference type="NCBI Taxonomy" id="1033252"/>
    <lineage>
        <taxon>Eukaryota</taxon>
        <taxon>Fungi</taxon>
        <taxon>Dikarya</taxon>
        <taxon>Basidiomycota</taxon>
        <taxon>Agaricomycotina</taxon>
        <taxon>Agaricomycetes</taxon>
        <taxon>Agaricomycetidae</taxon>
        <taxon>Agaricales</taxon>
        <taxon>Marasmiineae</taxon>
        <taxon>Mycenaceae</taxon>
        <taxon>Mycena</taxon>
    </lineage>
</organism>
<evidence type="ECO:0008006" key="4">
    <source>
        <dbReference type="Google" id="ProtNLM"/>
    </source>
</evidence>
<protein>
    <recommendedName>
        <fullName evidence="4">Secreted protein</fullName>
    </recommendedName>
</protein>
<proteinExistence type="predicted"/>
<evidence type="ECO:0000313" key="3">
    <source>
        <dbReference type="Proteomes" id="UP001215598"/>
    </source>
</evidence>
<keyword evidence="1" id="KW-0732">Signal</keyword>
<gene>
    <name evidence="2" type="ORF">B0H16DRAFT_392637</name>
</gene>
<comment type="caution">
    <text evidence="2">The sequence shown here is derived from an EMBL/GenBank/DDBJ whole genome shotgun (WGS) entry which is preliminary data.</text>
</comment>
<sequence length="131" mass="13253">MLNTLIHLAIVGSAPLLCASPIVGVIAATLTATVTETLTIHLRPTASSGSINFAGFVIPSIFPVVSPSPSANIVGGVLAGVLSPSGSATGSVVSRPLSLTRPPRSLLTPLLSSRRSVKSRTLISRGCIAPF</sequence>
<name>A0AAD7HH52_9AGAR</name>
<dbReference type="Proteomes" id="UP001215598">
    <property type="component" value="Unassembled WGS sequence"/>
</dbReference>
<dbReference type="EMBL" id="JARKIB010000245">
    <property type="protein sequence ID" value="KAJ7720045.1"/>
    <property type="molecule type" value="Genomic_DNA"/>
</dbReference>
<keyword evidence="3" id="KW-1185">Reference proteome</keyword>